<comment type="similarity">
    <text evidence="1">Belongs to the LysR transcriptional regulatory family.</text>
</comment>
<dbReference type="InterPro" id="IPR005119">
    <property type="entry name" value="LysR_subst-bd"/>
</dbReference>
<evidence type="ECO:0000313" key="7">
    <source>
        <dbReference type="Proteomes" id="UP000267798"/>
    </source>
</evidence>
<evidence type="ECO:0000259" key="5">
    <source>
        <dbReference type="PROSITE" id="PS50931"/>
    </source>
</evidence>
<keyword evidence="4" id="KW-0804">Transcription</keyword>
<evidence type="ECO:0000256" key="3">
    <source>
        <dbReference type="ARBA" id="ARBA00023125"/>
    </source>
</evidence>
<evidence type="ECO:0000256" key="2">
    <source>
        <dbReference type="ARBA" id="ARBA00023015"/>
    </source>
</evidence>
<dbReference type="PRINTS" id="PR00039">
    <property type="entry name" value="HTHLYSR"/>
</dbReference>
<keyword evidence="7" id="KW-1185">Reference proteome</keyword>
<dbReference type="Pfam" id="PF03466">
    <property type="entry name" value="LysR_substrate"/>
    <property type="match status" value="1"/>
</dbReference>
<dbReference type="EMBL" id="QXQB01000003">
    <property type="protein sequence ID" value="RJX39060.1"/>
    <property type="molecule type" value="Genomic_DNA"/>
</dbReference>
<dbReference type="GO" id="GO:0000976">
    <property type="term" value="F:transcription cis-regulatory region binding"/>
    <property type="evidence" value="ECO:0007669"/>
    <property type="project" value="TreeGrafter"/>
</dbReference>
<dbReference type="Gene3D" id="3.40.190.290">
    <property type="match status" value="1"/>
</dbReference>
<dbReference type="GO" id="GO:0003700">
    <property type="term" value="F:DNA-binding transcription factor activity"/>
    <property type="evidence" value="ECO:0007669"/>
    <property type="project" value="InterPro"/>
</dbReference>
<dbReference type="SUPFAM" id="SSF53850">
    <property type="entry name" value="Periplasmic binding protein-like II"/>
    <property type="match status" value="1"/>
</dbReference>
<comment type="caution">
    <text evidence="6">The sequence shown here is derived from an EMBL/GenBank/DDBJ whole genome shotgun (WGS) entry which is preliminary data.</text>
</comment>
<dbReference type="PANTHER" id="PTHR30126:SF100">
    <property type="entry name" value="LYSR-FAMILY TRANSCRIPTIONAL REGULATOR"/>
    <property type="match status" value="1"/>
</dbReference>
<dbReference type="OrthoDB" id="9803735at2"/>
<proteinExistence type="inferred from homology"/>
<evidence type="ECO:0000256" key="4">
    <source>
        <dbReference type="ARBA" id="ARBA00023163"/>
    </source>
</evidence>
<feature type="domain" description="HTH lysR-type" evidence="5">
    <location>
        <begin position="1"/>
        <end position="58"/>
    </location>
</feature>
<evidence type="ECO:0000256" key="1">
    <source>
        <dbReference type="ARBA" id="ARBA00009437"/>
    </source>
</evidence>
<dbReference type="AlphaFoldDB" id="A0A3A6PFS8"/>
<dbReference type="InterPro" id="IPR036390">
    <property type="entry name" value="WH_DNA-bd_sf"/>
</dbReference>
<evidence type="ECO:0000313" key="6">
    <source>
        <dbReference type="EMBL" id="RJX39060.1"/>
    </source>
</evidence>
<dbReference type="InterPro" id="IPR036388">
    <property type="entry name" value="WH-like_DNA-bd_sf"/>
</dbReference>
<dbReference type="Pfam" id="PF00126">
    <property type="entry name" value="HTH_1"/>
    <property type="match status" value="1"/>
</dbReference>
<protein>
    <submittedName>
        <fullName evidence="6">LysR family transcriptional regulator</fullName>
    </submittedName>
</protein>
<dbReference type="Gene3D" id="1.10.10.10">
    <property type="entry name" value="Winged helix-like DNA-binding domain superfamily/Winged helix DNA-binding domain"/>
    <property type="match status" value="1"/>
</dbReference>
<organism evidence="6 7">
    <name type="scientific">Paenibacillus pinisoli</name>
    <dbReference type="NCBI Taxonomy" id="1276110"/>
    <lineage>
        <taxon>Bacteria</taxon>
        <taxon>Bacillati</taxon>
        <taxon>Bacillota</taxon>
        <taxon>Bacilli</taxon>
        <taxon>Bacillales</taxon>
        <taxon>Paenibacillaceae</taxon>
        <taxon>Paenibacillus</taxon>
    </lineage>
</organism>
<reference evidence="6 7" key="1">
    <citation type="submission" date="2018-09" db="EMBL/GenBank/DDBJ databases">
        <title>Paenibacillus aracenensis nov. sp. isolated from a cave in southern Spain.</title>
        <authorList>
            <person name="Jurado V."/>
            <person name="Gutierrez-Patricio S."/>
            <person name="Gonzalez-Pimentel J.L."/>
            <person name="Miller A.Z."/>
            <person name="Laiz L."/>
            <person name="Saiz-Jimenez C."/>
        </authorList>
    </citation>
    <scope>NUCLEOTIDE SEQUENCE [LARGE SCALE GENOMIC DNA]</scope>
    <source>
        <strain evidence="6 7">JCM 19203</strain>
    </source>
</reference>
<dbReference type="FunFam" id="1.10.10.10:FF:000001">
    <property type="entry name" value="LysR family transcriptional regulator"/>
    <property type="match status" value="1"/>
</dbReference>
<dbReference type="CDD" id="cd05466">
    <property type="entry name" value="PBP2_LTTR_substrate"/>
    <property type="match status" value="1"/>
</dbReference>
<dbReference type="Proteomes" id="UP000267798">
    <property type="component" value="Unassembled WGS sequence"/>
</dbReference>
<name>A0A3A6PFS8_9BACL</name>
<dbReference type="SUPFAM" id="SSF46785">
    <property type="entry name" value="Winged helix' DNA-binding domain"/>
    <property type="match status" value="1"/>
</dbReference>
<dbReference type="PANTHER" id="PTHR30126">
    <property type="entry name" value="HTH-TYPE TRANSCRIPTIONAL REGULATOR"/>
    <property type="match status" value="1"/>
</dbReference>
<sequence>MDIRQFQTFKSAAELGSFTKAAQALQYSQATITSHIQQLEVELGYPLFDRLGKRVTLTAAGKELYPYVLELLGAYSKIKHISDSEHTVRGELRIGASETMTVYQLGPVLSQFKRLYPDVTLSLHNDNCMPLREKLHSGELDIAVTLEPIVEDAGLIAIPFLESPLVFVGGNHLTGCSVEEVQSECIIFSEKNCSLRRTFESYMEDKAWTAGSHMEFTSMEAMKQCIVSGLGISLMPRMSVEGLLRGKEMTALRSDDALMFYGQVCYHKNKWISRAHQAFIDMVLGRREGVNN</sequence>
<gene>
    <name evidence="6" type="ORF">D3P09_16300</name>
</gene>
<dbReference type="PROSITE" id="PS50931">
    <property type="entry name" value="HTH_LYSR"/>
    <property type="match status" value="1"/>
</dbReference>
<dbReference type="InterPro" id="IPR000847">
    <property type="entry name" value="LysR_HTH_N"/>
</dbReference>
<keyword evidence="3" id="KW-0238">DNA-binding</keyword>
<accession>A0A3A6PFS8</accession>
<dbReference type="RefSeq" id="WP_120112087.1">
    <property type="nucleotide sequence ID" value="NZ_QXQB01000003.1"/>
</dbReference>
<keyword evidence="2" id="KW-0805">Transcription regulation</keyword>